<evidence type="ECO:0000313" key="3">
    <source>
        <dbReference type="Proteomes" id="UP000474957"/>
    </source>
</evidence>
<reference evidence="2 3" key="1">
    <citation type="submission" date="2019-10" db="EMBL/GenBank/DDBJ databases">
        <title>Cognatihalovulum marinum gen. nov. sp. nov., a new member of the family Rhodobacteraceae isolated from deep seawater of the Northwest Indian Ocean.</title>
        <authorList>
            <person name="Ruan C."/>
            <person name="Wang J."/>
            <person name="Zheng X."/>
            <person name="Song L."/>
            <person name="Zhu Y."/>
            <person name="Huang Y."/>
            <person name="Lu Z."/>
            <person name="Du W."/>
            <person name="Huang L."/>
            <person name="Dai X."/>
        </authorList>
    </citation>
    <scope>NUCLEOTIDE SEQUENCE [LARGE SCALE GENOMIC DNA]</scope>
    <source>
        <strain evidence="2 3">2CG4</strain>
    </source>
</reference>
<keyword evidence="3" id="KW-1185">Reference proteome</keyword>
<dbReference type="RefSeq" id="WP_154448158.1">
    <property type="nucleotide sequence ID" value="NZ_WIND01000017.1"/>
</dbReference>
<dbReference type="SUPFAM" id="SSF50249">
    <property type="entry name" value="Nucleic acid-binding proteins"/>
    <property type="match status" value="1"/>
</dbReference>
<dbReference type="AlphaFoldDB" id="A0A6L5Z3U5"/>
<evidence type="ECO:0000313" key="2">
    <source>
        <dbReference type="EMBL" id="MSU91218.1"/>
    </source>
</evidence>
<accession>A0A6L5Z3U5</accession>
<protein>
    <recommendedName>
        <fullName evidence="1">ChsH2 rubredoxin-like zinc ribbon domain-containing protein</fullName>
    </recommendedName>
</protein>
<gene>
    <name evidence="2" type="ORF">GE300_16670</name>
</gene>
<sequence>MKRRLCLDYTLPTGRLRPHFEALAQGRALAARCADCARVAFPPALTCAACGGSGIDWVPLAGSAKVLHRTDTPGAAFALAAFDGAAGAALVRLADAAAAGRRGQLVPPKDNDAGLWLALEEAEDDDDSTG</sequence>
<organism evidence="2 3">
    <name type="scientific">Halovulum marinum</name>
    <dbReference type="NCBI Taxonomy" id="2662447"/>
    <lineage>
        <taxon>Bacteria</taxon>
        <taxon>Pseudomonadati</taxon>
        <taxon>Pseudomonadota</taxon>
        <taxon>Alphaproteobacteria</taxon>
        <taxon>Rhodobacterales</taxon>
        <taxon>Paracoccaceae</taxon>
        <taxon>Halovulum</taxon>
    </lineage>
</organism>
<evidence type="ECO:0000259" key="1">
    <source>
        <dbReference type="Pfam" id="PF12172"/>
    </source>
</evidence>
<dbReference type="EMBL" id="WIND01000017">
    <property type="protein sequence ID" value="MSU91218.1"/>
    <property type="molecule type" value="Genomic_DNA"/>
</dbReference>
<proteinExistence type="predicted"/>
<dbReference type="Pfam" id="PF12172">
    <property type="entry name" value="zf-ChsH2"/>
    <property type="match status" value="1"/>
</dbReference>
<comment type="caution">
    <text evidence="2">The sequence shown here is derived from an EMBL/GenBank/DDBJ whole genome shotgun (WGS) entry which is preliminary data.</text>
</comment>
<feature type="domain" description="ChsH2 rubredoxin-like zinc ribbon" evidence="1">
    <location>
        <begin position="20"/>
        <end position="54"/>
    </location>
</feature>
<dbReference type="Proteomes" id="UP000474957">
    <property type="component" value="Unassembled WGS sequence"/>
</dbReference>
<name>A0A6L5Z3U5_9RHOB</name>
<dbReference type="InterPro" id="IPR022002">
    <property type="entry name" value="ChsH2_Znr"/>
</dbReference>
<dbReference type="InterPro" id="IPR012340">
    <property type="entry name" value="NA-bd_OB-fold"/>
</dbReference>
<dbReference type="Gene3D" id="6.10.30.10">
    <property type="match status" value="1"/>
</dbReference>